<gene>
    <name evidence="1" type="ORF">C0J00_01540</name>
</gene>
<evidence type="ECO:0000313" key="2">
    <source>
        <dbReference type="Proteomes" id="UP000238956"/>
    </source>
</evidence>
<proteinExistence type="predicted"/>
<evidence type="ECO:0000313" key="1">
    <source>
        <dbReference type="EMBL" id="AUW95899.1"/>
    </source>
</evidence>
<dbReference type="InterPro" id="IPR013325">
    <property type="entry name" value="RNA_pol_sigma_r2"/>
</dbReference>
<dbReference type="KEGG" id="splr:C0J00_01540"/>
<keyword evidence="2" id="KW-1185">Reference proteome</keyword>
<sequence>MIEQSSLQYLSFESLYKRVQPIVHKCRRQYHIQLWDFDDWDQEGMICLFHLVQTKSDSLDNPSFFFACFKTKFSNYLKDVLRSQESDKRRLNRLPYEEVSELSHCIAQEGLSLEDRVIMREQLAHLKEVLPESRHHEVDLLLAGNRFKGRRALLRQLKELWN</sequence>
<dbReference type="EMBL" id="CP025536">
    <property type="protein sequence ID" value="AUW95899.1"/>
    <property type="molecule type" value="Genomic_DNA"/>
</dbReference>
<protein>
    <submittedName>
        <fullName evidence="1">Competence protein ComX</fullName>
    </submittedName>
</protein>
<reference evidence="1 2" key="1">
    <citation type="submission" date="2017-12" db="EMBL/GenBank/DDBJ databases">
        <authorList>
            <person name="Hurst M.R.H."/>
        </authorList>
    </citation>
    <scope>NUCLEOTIDE SEQUENCE [LARGE SCALE GENOMIC DNA]</scope>
    <source>
        <strain evidence="1 2">TH11417</strain>
    </source>
</reference>
<dbReference type="SUPFAM" id="SSF88946">
    <property type="entry name" value="Sigma2 domain of RNA polymerase sigma factors"/>
    <property type="match status" value="1"/>
</dbReference>
<accession>A0A2L0D2R1</accession>
<dbReference type="OrthoDB" id="1767844at2"/>
<dbReference type="GeneID" id="98392593"/>
<dbReference type="GO" id="GO:0003700">
    <property type="term" value="F:DNA-binding transcription factor activity"/>
    <property type="evidence" value="ECO:0007669"/>
    <property type="project" value="InterPro"/>
</dbReference>
<reference evidence="1 2" key="2">
    <citation type="submission" date="2018-02" db="EMBL/GenBank/DDBJ databases">
        <title>Whole genome sequencing analysis of Streptococcus pluranimalium isolated from cattle infected mastitis in China.</title>
        <authorList>
            <person name="Zhang J.-R."/>
            <person name="Hu G.-Z."/>
        </authorList>
    </citation>
    <scope>NUCLEOTIDE SEQUENCE [LARGE SCALE GENOMIC DNA]</scope>
    <source>
        <strain evidence="1 2">TH11417</strain>
    </source>
</reference>
<dbReference type="GO" id="GO:0006352">
    <property type="term" value="P:DNA-templated transcription initiation"/>
    <property type="evidence" value="ECO:0007669"/>
    <property type="project" value="InterPro"/>
</dbReference>
<dbReference type="RefSeq" id="WP_104967240.1">
    <property type="nucleotide sequence ID" value="NZ_CP025536.1"/>
</dbReference>
<dbReference type="AlphaFoldDB" id="A0A2L0D2R1"/>
<dbReference type="Proteomes" id="UP000238956">
    <property type="component" value="Chromosome"/>
</dbReference>
<organism evidence="1 2">
    <name type="scientific">Streptococcus pluranimalium</name>
    <dbReference type="NCBI Taxonomy" id="82348"/>
    <lineage>
        <taxon>Bacteria</taxon>
        <taxon>Bacillati</taxon>
        <taxon>Bacillota</taxon>
        <taxon>Bacilli</taxon>
        <taxon>Lactobacillales</taxon>
        <taxon>Streptococcaceae</taxon>
        <taxon>Streptococcus</taxon>
    </lineage>
</organism>
<name>A0A2L0D2R1_9STRE</name>